<evidence type="ECO:0000313" key="7">
    <source>
        <dbReference type="EMBL" id="MEK8130764.1"/>
    </source>
</evidence>
<keyword evidence="1" id="KW-0902">Two-component regulatory system</keyword>
<keyword evidence="8" id="KW-1185">Reference proteome</keyword>
<dbReference type="SMART" id="SM01043">
    <property type="entry name" value="BTAD"/>
    <property type="match status" value="1"/>
</dbReference>
<dbReference type="Gene3D" id="3.40.50.2300">
    <property type="match status" value="1"/>
</dbReference>
<comment type="caution">
    <text evidence="7">The sequence shown here is derived from an EMBL/GenBank/DDBJ whole genome shotgun (WGS) entry which is preliminary data.</text>
</comment>
<dbReference type="InterPro" id="IPR011006">
    <property type="entry name" value="CheY-like_superfamily"/>
</dbReference>
<dbReference type="InterPro" id="IPR005158">
    <property type="entry name" value="BTAD"/>
</dbReference>
<feature type="domain" description="Response regulatory" evidence="6">
    <location>
        <begin position="3"/>
        <end position="117"/>
    </location>
</feature>
<gene>
    <name evidence="7" type="ORF">WMW72_22925</name>
</gene>
<dbReference type="InterPro" id="IPR051677">
    <property type="entry name" value="AfsR-DnrI-RedD_regulator"/>
</dbReference>
<proteinExistence type="predicted"/>
<dbReference type="InterPro" id="IPR036388">
    <property type="entry name" value="WH-like_DNA-bd_sf"/>
</dbReference>
<dbReference type="InterPro" id="IPR016032">
    <property type="entry name" value="Sig_transdc_resp-reg_C-effctor"/>
</dbReference>
<name>A0ABU9DPH3_9BACL</name>
<dbReference type="RefSeq" id="WP_341417899.1">
    <property type="nucleotide sequence ID" value="NZ_JBBPCC010000016.1"/>
</dbReference>
<dbReference type="SUPFAM" id="SSF52172">
    <property type="entry name" value="CheY-like"/>
    <property type="match status" value="1"/>
</dbReference>
<keyword evidence="2" id="KW-0805">Transcription regulation</keyword>
<dbReference type="EMBL" id="JBBPCC010000016">
    <property type="protein sequence ID" value="MEK8130764.1"/>
    <property type="molecule type" value="Genomic_DNA"/>
</dbReference>
<evidence type="ECO:0000313" key="8">
    <source>
        <dbReference type="Proteomes" id="UP001469365"/>
    </source>
</evidence>
<evidence type="ECO:0000256" key="5">
    <source>
        <dbReference type="PROSITE-ProRule" id="PRU00169"/>
    </source>
</evidence>
<dbReference type="InterPro" id="IPR001789">
    <property type="entry name" value="Sig_transdc_resp-reg_receiver"/>
</dbReference>
<dbReference type="InterPro" id="IPR011990">
    <property type="entry name" value="TPR-like_helical_dom_sf"/>
</dbReference>
<keyword evidence="3" id="KW-0238">DNA-binding</keyword>
<organism evidence="7 8">
    <name type="scientific">Paenibacillus filicis</name>
    <dbReference type="NCBI Taxonomy" id="669464"/>
    <lineage>
        <taxon>Bacteria</taxon>
        <taxon>Bacillati</taxon>
        <taxon>Bacillota</taxon>
        <taxon>Bacilli</taxon>
        <taxon>Bacillales</taxon>
        <taxon>Paenibacillaceae</taxon>
        <taxon>Paenibacillus</taxon>
    </lineage>
</organism>
<dbReference type="Proteomes" id="UP001469365">
    <property type="component" value="Unassembled WGS sequence"/>
</dbReference>
<keyword evidence="4" id="KW-0804">Transcription</keyword>
<dbReference type="PROSITE" id="PS50110">
    <property type="entry name" value="RESPONSE_REGULATORY"/>
    <property type="match status" value="1"/>
</dbReference>
<evidence type="ECO:0000256" key="4">
    <source>
        <dbReference type="ARBA" id="ARBA00023163"/>
    </source>
</evidence>
<dbReference type="SMART" id="SM00448">
    <property type="entry name" value="REC"/>
    <property type="match status" value="1"/>
</dbReference>
<evidence type="ECO:0000259" key="6">
    <source>
        <dbReference type="PROSITE" id="PS50110"/>
    </source>
</evidence>
<reference evidence="7 8" key="1">
    <citation type="submission" date="2024-04" db="EMBL/GenBank/DDBJ databases">
        <title>draft genome sequnece of Paenibacillus filicis.</title>
        <authorList>
            <person name="Kim D.-U."/>
        </authorList>
    </citation>
    <scope>NUCLEOTIDE SEQUENCE [LARGE SCALE GENOMIC DNA]</scope>
    <source>
        <strain evidence="7 8">KACC14197</strain>
    </source>
</reference>
<evidence type="ECO:0000256" key="2">
    <source>
        <dbReference type="ARBA" id="ARBA00023015"/>
    </source>
</evidence>
<dbReference type="Gene3D" id="1.10.10.10">
    <property type="entry name" value="Winged helix-like DNA-binding domain superfamily/Winged helix DNA-binding domain"/>
    <property type="match status" value="1"/>
</dbReference>
<dbReference type="SUPFAM" id="SSF48452">
    <property type="entry name" value="TPR-like"/>
    <property type="match status" value="1"/>
</dbReference>
<dbReference type="Pfam" id="PF00072">
    <property type="entry name" value="Response_reg"/>
    <property type="match status" value="1"/>
</dbReference>
<sequence>MIKAILIDDEEIALDVLEILLKEIGGVSVLGKFQQAAEALERVAELQPEVIFLDIEMPGLNGLMAAEQLHLRYGKAEIVFVTAYKEYALHAFDVYARGYLLKPVSKERLAKLLSHYRSMPSLSVAESGGGDDAVLDRVAEPASLEQPLKLNVLGGLELFTGDGELLTWRTRKTKELFAYLWHHQGMPVYRHSILDALWPELAADRAQALFHTTMYHLRHTLKSAGYQEMVVFADERYMMRIEGIDSDVKRLEGRLREGREANPEELLSLYRGDYLELEHYRWAEARRDELRAAYVQALEQLLTQEQGMRREALLRKLVELEPYAHMHVYRLLLHLDAVGNGGAVLKVIEQLHHQVKEEMGPEITPAMQTLIKRYIPKK</sequence>
<feature type="modified residue" description="4-aspartylphosphate" evidence="5">
    <location>
        <position position="54"/>
    </location>
</feature>
<dbReference type="Gene3D" id="1.25.40.10">
    <property type="entry name" value="Tetratricopeptide repeat domain"/>
    <property type="match status" value="1"/>
</dbReference>
<protein>
    <submittedName>
        <fullName evidence="7">Response regulator</fullName>
    </submittedName>
</protein>
<dbReference type="SUPFAM" id="SSF46894">
    <property type="entry name" value="C-terminal effector domain of the bipartite response regulators"/>
    <property type="match status" value="1"/>
</dbReference>
<evidence type="ECO:0000256" key="3">
    <source>
        <dbReference type="ARBA" id="ARBA00023125"/>
    </source>
</evidence>
<dbReference type="PANTHER" id="PTHR35807:SF2">
    <property type="entry name" value="TRANSCRIPTIONAL ACTIVATOR DOMAIN"/>
    <property type="match status" value="1"/>
</dbReference>
<accession>A0ABU9DPH3</accession>
<keyword evidence="5" id="KW-0597">Phosphoprotein</keyword>
<evidence type="ECO:0000256" key="1">
    <source>
        <dbReference type="ARBA" id="ARBA00023012"/>
    </source>
</evidence>
<dbReference type="PANTHER" id="PTHR35807">
    <property type="entry name" value="TRANSCRIPTIONAL REGULATOR REDD-RELATED"/>
    <property type="match status" value="1"/>
</dbReference>
<dbReference type="Pfam" id="PF03704">
    <property type="entry name" value="BTAD"/>
    <property type="match status" value="1"/>
</dbReference>